<dbReference type="AlphaFoldDB" id="A0A4Q2D968"/>
<keyword evidence="3" id="KW-1185">Reference proteome</keyword>
<name>A0A4Q2D968_9AGAR</name>
<dbReference type="Proteomes" id="UP000290288">
    <property type="component" value="Unassembled WGS sequence"/>
</dbReference>
<accession>A0A4Q2D968</accession>
<evidence type="ECO:0000313" key="2">
    <source>
        <dbReference type="EMBL" id="RXW15004.1"/>
    </source>
</evidence>
<feature type="compositionally biased region" description="Polar residues" evidence="1">
    <location>
        <begin position="214"/>
        <end position="241"/>
    </location>
</feature>
<proteinExistence type="predicted"/>
<dbReference type="EMBL" id="SDEE01000612">
    <property type="protein sequence ID" value="RXW15004.1"/>
    <property type="molecule type" value="Genomic_DNA"/>
</dbReference>
<comment type="caution">
    <text evidence="2">The sequence shown here is derived from an EMBL/GenBank/DDBJ whole genome shotgun (WGS) entry which is preliminary data.</text>
</comment>
<sequence>MPGHAQGHVPSPGPGIHSGRDPKDPHNNNPEDHNEVRRGQSGLSQQNGQHGDKDKSNIVNQVANDQTSRDVSGNYDLVGQLMGEVGQSGERERTKTTPPEGAPDTGFITHGNGGAGRIPRVDVNPKGNGETRTLESRNTNELRPNQDKPVLEEKGPTKAGTVEQPPKPDQEANSSDLKLRDNENVAVGRIPSVVNNKSDRKLTPSDPPVVVNNGAPSSTNTSDRTPTKSTPSVNAPQLNDL</sequence>
<evidence type="ECO:0000256" key="1">
    <source>
        <dbReference type="SAM" id="MobiDB-lite"/>
    </source>
</evidence>
<reference evidence="2 3" key="1">
    <citation type="submission" date="2019-01" db="EMBL/GenBank/DDBJ databases">
        <title>Draft genome sequence of Psathyrella aberdarensis IHI B618.</title>
        <authorList>
            <person name="Buettner E."/>
            <person name="Kellner H."/>
        </authorList>
    </citation>
    <scope>NUCLEOTIDE SEQUENCE [LARGE SCALE GENOMIC DNA]</scope>
    <source>
        <strain evidence="2 3">IHI B618</strain>
    </source>
</reference>
<organism evidence="2 3">
    <name type="scientific">Candolleomyces aberdarensis</name>
    <dbReference type="NCBI Taxonomy" id="2316362"/>
    <lineage>
        <taxon>Eukaryota</taxon>
        <taxon>Fungi</taxon>
        <taxon>Dikarya</taxon>
        <taxon>Basidiomycota</taxon>
        <taxon>Agaricomycotina</taxon>
        <taxon>Agaricomycetes</taxon>
        <taxon>Agaricomycetidae</taxon>
        <taxon>Agaricales</taxon>
        <taxon>Agaricineae</taxon>
        <taxon>Psathyrellaceae</taxon>
        <taxon>Candolleomyces</taxon>
    </lineage>
</organism>
<protein>
    <submittedName>
        <fullName evidence="2">Uncharacterized protein</fullName>
    </submittedName>
</protein>
<feature type="compositionally biased region" description="Polar residues" evidence="1">
    <location>
        <begin position="57"/>
        <end position="71"/>
    </location>
</feature>
<feature type="region of interest" description="Disordered" evidence="1">
    <location>
        <begin position="1"/>
        <end position="241"/>
    </location>
</feature>
<evidence type="ECO:0000313" key="3">
    <source>
        <dbReference type="Proteomes" id="UP000290288"/>
    </source>
</evidence>
<gene>
    <name evidence="2" type="ORF">EST38_g10846</name>
</gene>
<feature type="compositionally biased region" description="Basic and acidic residues" evidence="1">
    <location>
        <begin position="18"/>
        <end position="38"/>
    </location>
</feature>
<feature type="compositionally biased region" description="Basic and acidic residues" evidence="1">
    <location>
        <begin position="132"/>
        <end position="156"/>
    </location>
</feature>